<dbReference type="RefSeq" id="WP_184696790.1">
    <property type="nucleotide sequence ID" value="NZ_JACHJN010000012.1"/>
</dbReference>
<proteinExistence type="predicted"/>
<sequence>MELTGFDTHLLSFRVRVGSIRAFVDRIAEQWPDLLVSVSADQDAGYLPWRSGEVSFGDPEGEVYLVRDDRMRRSQEESGYVVDDDGASPIALYYNRAADVVEVRIVEEWPTGAEGQSETDAYPAEVVSAETFAVTLVTAEDPAEDEFARGVLDVLKECLRTAR</sequence>
<dbReference type="EMBL" id="JACHJN010000012">
    <property type="protein sequence ID" value="MBB5959674.1"/>
    <property type="molecule type" value="Genomic_DNA"/>
</dbReference>
<protein>
    <submittedName>
        <fullName evidence="1">Uncharacterized protein</fullName>
    </submittedName>
</protein>
<name>A0A841CTM9_9PSEU</name>
<organism evidence="1 2">
    <name type="scientific">Saccharothrix tamanrassetensis</name>
    <dbReference type="NCBI Taxonomy" id="1051531"/>
    <lineage>
        <taxon>Bacteria</taxon>
        <taxon>Bacillati</taxon>
        <taxon>Actinomycetota</taxon>
        <taxon>Actinomycetes</taxon>
        <taxon>Pseudonocardiales</taxon>
        <taxon>Pseudonocardiaceae</taxon>
        <taxon>Saccharothrix</taxon>
    </lineage>
</organism>
<accession>A0A841CTM9</accession>
<keyword evidence="2" id="KW-1185">Reference proteome</keyword>
<comment type="caution">
    <text evidence="1">The sequence shown here is derived from an EMBL/GenBank/DDBJ whole genome shotgun (WGS) entry which is preliminary data.</text>
</comment>
<reference evidence="1 2" key="1">
    <citation type="submission" date="2020-08" db="EMBL/GenBank/DDBJ databases">
        <title>Genomic Encyclopedia of Type Strains, Phase III (KMG-III): the genomes of soil and plant-associated and newly described type strains.</title>
        <authorList>
            <person name="Whitman W."/>
        </authorList>
    </citation>
    <scope>NUCLEOTIDE SEQUENCE [LARGE SCALE GENOMIC DNA]</scope>
    <source>
        <strain evidence="1 2">CECT 8640</strain>
    </source>
</reference>
<dbReference type="Proteomes" id="UP000547510">
    <property type="component" value="Unassembled WGS sequence"/>
</dbReference>
<evidence type="ECO:0000313" key="1">
    <source>
        <dbReference type="EMBL" id="MBB5959674.1"/>
    </source>
</evidence>
<evidence type="ECO:0000313" key="2">
    <source>
        <dbReference type="Proteomes" id="UP000547510"/>
    </source>
</evidence>
<gene>
    <name evidence="1" type="ORF">FHS29_006295</name>
</gene>
<dbReference type="AlphaFoldDB" id="A0A841CTM9"/>